<dbReference type="RefSeq" id="WP_092559476.1">
    <property type="nucleotide sequence ID" value="NZ_FOYZ01000003.1"/>
</dbReference>
<keyword evidence="6" id="KW-0067">ATP-binding</keyword>
<comment type="subcellular location">
    <subcellularLocation>
        <location evidence="6">Cytoplasm</location>
    </subcellularLocation>
</comment>
<dbReference type="PANTHER" id="PTHR20275:SF0">
    <property type="entry name" value="NAD KINASE"/>
    <property type="match status" value="1"/>
</dbReference>
<proteinExistence type="inferred from homology"/>
<feature type="binding site" evidence="6">
    <location>
        <position position="250"/>
    </location>
    <ligand>
        <name>NAD(+)</name>
        <dbReference type="ChEBI" id="CHEBI:57540"/>
    </ligand>
</feature>
<comment type="similarity">
    <text evidence="6">Belongs to the NAD kinase family.</text>
</comment>
<dbReference type="Gene3D" id="3.40.50.10330">
    <property type="entry name" value="Probable inorganic polyphosphate/atp-NAD kinase, domain 1"/>
    <property type="match status" value="1"/>
</dbReference>
<comment type="caution">
    <text evidence="6">Lacks conserved residue(s) required for the propagation of feature annotation.</text>
</comment>
<keyword evidence="2 6" id="KW-0418">Kinase</keyword>
<dbReference type="GO" id="GO:0019674">
    <property type="term" value="P:NAD+ metabolic process"/>
    <property type="evidence" value="ECO:0007669"/>
    <property type="project" value="InterPro"/>
</dbReference>
<sequence length="293" mass="32211">MERFCIIVNSEKDHNHKTALYIMDYLKKKDKSCFLAASITNSGSADRINEIPEETECAIVLGGDGTIIQAANDLVHRDIPILGVNLGTVGYLAEIEKQNIVTALEKLFADDCQIEKRLMLNGEVFSGNKNAEGEGILNLHKGCALNDIFVTKSSVCRLVEIKLYINEKLIDTYVGDGVIISTPTGSTGYNLSAGGPVLEPGINALVITPICPHSLNKRSLVVSDVDKIRMEIGRCKERHPDEAVVYFDGNEISPLVTGDFISITRAKENTQIIKLTENSFFDILKNKLGREKV</sequence>
<evidence type="ECO:0000256" key="2">
    <source>
        <dbReference type="ARBA" id="ARBA00022777"/>
    </source>
</evidence>
<dbReference type="OrthoDB" id="9774737at2"/>
<dbReference type="Proteomes" id="UP000199659">
    <property type="component" value="Unassembled WGS sequence"/>
</dbReference>
<organism evidence="7 8">
    <name type="scientific">Anaeromicropila populeti</name>
    <dbReference type="NCBI Taxonomy" id="37658"/>
    <lineage>
        <taxon>Bacteria</taxon>
        <taxon>Bacillati</taxon>
        <taxon>Bacillota</taxon>
        <taxon>Clostridia</taxon>
        <taxon>Lachnospirales</taxon>
        <taxon>Lachnospiraceae</taxon>
        <taxon>Anaeromicropila</taxon>
    </lineage>
</organism>
<dbReference type="GO" id="GO:0051287">
    <property type="term" value="F:NAD binding"/>
    <property type="evidence" value="ECO:0007669"/>
    <property type="project" value="UniProtKB-ARBA"/>
</dbReference>
<feature type="binding site" evidence="6">
    <location>
        <begin position="64"/>
        <end position="65"/>
    </location>
    <ligand>
        <name>NAD(+)</name>
        <dbReference type="ChEBI" id="CHEBI:57540"/>
    </ligand>
</feature>
<evidence type="ECO:0000256" key="3">
    <source>
        <dbReference type="ARBA" id="ARBA00022857"/>
    </source>
</evidence>
<dbReference type="EC" id="2.7.1.23" evidence="6"/>
<evidence type="ECO:0000313" key="8">
    <source>
        <dbReference type="Proteomes" id="UP000199659"/>
    </source>
</evidence>
<dbReference type="GO" id="GO:0005737">
    <property type="term" value="C:cytoplasm"/>
    <property type="evidence" value="ECO:0007669"/>
    <property type="project" value="UniProtKB-SubCell"/>
</dbReference>
<evidence type="ECO:0000256" key="6">
    <source>
        <dbReference type="HAMAP-Rule" id="MF_00361"/>
    </source>
</evidence>
<feature type="binding site" evidence="6">
    <location>
        <begin position="187"/>
        <end position="192"/>
    </location>
    <ligand>
        <name>NAD(+)</name>
        <dbReference type="ChEBI" id="CHEBI:57540"/>
    </ligand>
</feature>
<keyword evidence="3 6" id="KW-0521">NADP</keyword>
<dbReference type="Pfam" id="PF01513">
    <property type="entry name" value="NAD_kinase"/>
    <property type="match status" value="1"/>
</dbReference>
<evidence type="ECO:0000256" key="4">
    <source>
        <dbReference type="ARBA" id="ARBA00023027"/>
    </source>
</evidence>
<dbReference type="GO" id="GO:0006741">
    <property type="term" value="P:NADP+ biosynthetic process"/>
    <property type="evidence" value="ECO:0007669"/>
    <property type="project" value="UniProtKB-UniRule"/>
</dbReference>
<accession>A0A1I6ILA7</accession>
<dbReference type="GO" id="GO:0046872">
    <property type="term" value="F:metal ion binding"/>
    <property type="evidence" value="ECO:0007669"/>
    <property type="project" value="UniProtKB-UniRule"/>
</dbReference>
<dbReference type="EMBL" id="FOYZ01000003">
    <property type="protein sequence ID" value="SFR67451.1"/>
    <property type="molecule type" value="Genomic_DNA"/>
</dbReference>
<dbReference type="STRING" id="37658.SAMN05661086_00862"/>
<dbReference type="HAMAP" id="MF_00361">
    <property type="entry name" value="NAD_kinase"/>
    <property type="match status" value="1"/>
</dbReference>
<dbReference type="InterPro" id="IPR017437">
    <property type="entry name" value="ATP-NAD_kinase_PpnK-typ_C"/>
</dbReference>
<keyword evidence="8" id="KW-1185">Reference proteome</keyword>
<keyword evidence="6" id="KW-0547">Nucleotide-binding</keyword>
<dbReference type="InterPro" id="IPR016064">
    <property type="entry name" value="NAD/diacylglycerol_kinase_sf"/>
</dbReference>
<dbReference type="GO" id="GO:0003951">
    <property type="term" value="F:NAD+ kinase activity"/>
    <property type="evidence" value="ECO:0007669"/>
    <property type="project" value="UniProtKB-UniRule"/>
</dbReference>
<keyword evidence="1 6" id="KW-0808">Transferase</keyword>
<gene>
    <name evidence="6" type="primary">nadK</name>
    <name evidence="7" type="ORF">SAMN05661086_00862</name>
</gene>
<dbReference type="Pfam" id="PF20143">
    <property type="entry name" value="NAD_kinase_C"/>
    <property type="match status" value="1"/>
</dbReference>
<keyword evidence="4 6" id="KW-0520">NAD</keyword>
<name>A0A1I6ILA7_9FIRM</name>
<feature type="active site" description="Proton acceptor" evidence="6">
    <location>
        <position position="64"/>
    </location>
</feature>
<comment type="function">
    <text evidence="6">Involved in the regulation of the intracellular balance of NAD and NADP, and is a key enzyme in the biosynthesis of NADP. Catalyzes specifically the phosphorylation on 2'-hydroxyl of the adenosine moiety of NAD to yield NADP.</text>
</comment>
<dbReference type="SUPFAM" id="SSF111331">
    <property type="entry name" value="NAD kinase/diacylglycerol kinase-like"/>
    <property type="match status" value="1"/>
</dbReference>
<evidence type="ECO:0000256" key="5">
    <source>
        <dbReference type="ARBA" id="ARBA00047925"/>
    </source>
</evidence>
<feature type="binding site" evidence="6">
    <location>
        <begin position="146"/>
        <end position="147"/>
    </location>
    <ligand>
        <name>NAD(+)</name>
        <dbReference type="ChEBI" id="CHEBI:57540"/>
    </ligand>
</feature>
<evidence type="ECO:0000256" key="1">
    <source>
        <dbReference type="ARBA" id="ARBA00022679"/>
    </source>
</evidence>
<evidence type="ECO:0000313" key="7">
    <source>
        <dbReference type="EMBL" id="SFR67451.1"/>
    </source>
</evidence>
<keyword evidence="6" id="KW-0963">Cytoplasm</keyword>
<protein>
    <recommendedName>
        <fullName evidence="6">NAD kinase</fullName>
        <ecNumber evidence="6">2.7.1.23</ecNumber>
    </recommendedName>
    <alternativeName>
        <fullName evidence="6">ATP-dependent NAD kinase</fullName>
    </alternativeName>
</protein>
<dbReference type="GO" id="GO:0005524">
    <property type="term" value="F:ATP binding"/>
    <property type="evidence" value="ECO:0007669"/>
    <property type="project" value="UniProtKB-KW"/>
</dbReference>
<feature type="binding site" evidence="6">
    <location>
        <position position="176"/>
    </location>
    <ligand>
        <name>NAD(+)</name>
        <dbReference type="ChEBI" id="CHEBI:57540"/>
    </ligand>
</feature>
<dbReference type="Gene3D" id="2.60.200.30">
    <property type="entry name" value="Probable inorganic polyphosphate/atp-NAD kinase, domain 2"/>
    <property type="match status" value="1"/>
</dbReference>
<comment type="cofactor">
    <cofactor evidence="6">
        <name>a divalent metal cation</name>
        <dbReference type="ChEBI" id="CHEBI:60240"/>
    </cofactor>
</comment>
<comment type="catalytic activity">
    <reaction evidence="5 6">
        <text>NAD(+) + ATP = ADP + NADP(+) + H(+)</text>
        <dbReference type="Rhea" id="RHEA:18629"/>
        <dbReference type="ChEBI" id="CHEBI:15378"/>
        <dbReference type="ChEBI" id="CHEBI:30616"/>
        <dbReference type="ChEBI" id="CHEBI:57540"/>
        <dbReference type="ChEBI" id="CHEBI:58349"/>
        <dbReference type="ChEBI" id="CHEBI:456216"/>
        <dbReference type="EC" id="2.7.1.23"/>
    </reaction>
</comment>
<dbReference type="InterPro" id="IPR017438">
    <property type="entry name" value="ATP-NAD_kinase_N"/>
</dbReference>
<dbReference type="PANTHER" id="PTHR20275">
    <property type="entry name" value="NAD KINASE"/>
    <property type="match status" value="1"/>
</dbReference>
<feature type="binding site" evidence="6">
    <location>
        <position position="157"/>
    </location>
    <ligand>
        <name>NAD(+)</name>
        <dbReference type="ChEBI" id="CHEBI:57540"/>
    </ligand>
</feature>
<dbReference type="InterPro" id="IPR002504">
    <property type="entry name" value="NADK"/>
</dbReference>
<dbReference type="AlphaFoldDB" id="A0A1I6ILA7"/>
<reference evidence="7 8" key="1">
    <citation type="submission" date="2016-10" db="EMBL/GenBank/DDBJ databases">
        <authorList>
            <person name="de Groot N.N."/>
        </authorList>
    </citation>
    <scope>NUCLEOTIDE SEQUENCE [LARGE SCALE GENOMIC DNA]</scope>
    <source>
        <strain evidence="7 8">743A</strain>
    </source>
</reference>